<gene>
    <name evidence="9" type="ORF">IAD06_05625</name>
</gene>
<dbReference type="PROSITE" id="PS01063">
    <property type="entry name" value="SIGMA70_ECF"/>
    <property type="match status" value="1"/>
</dbReference>
<dbReference type="InterPro" id="IPR039425">
    <property type="entry name" value="RNA_pol_sigma-70-like"/>
</dbReference>
<comment type="caution">
    <text evidence="9">The sequence shown here is derived from an EMBL/GenBank/DDBJ whole genome shotgun (WGS) entry which is preliminary data.</text>
</comment>
<evidence type="ECO:0000313" key="10">
    <source>
        <dbReference type="Proteomes" id="UP000886722"/>
    </source>
</evidence>
<comment type="similarity">
    <text evidence="1 6">Belongs to the sigma-70 factor family. ECF subfamily.</text>
</comment>
<keyword evidence="2 6" id="KW-0805">Transcription regulation</keyword>
<protein>
    <recommendedName>
        <fullName evidence="6">RNA polymerase sigma factor</fullName>
    </recommendedName>
</protein>
<keyword evidence="4 6" id="KW-0238">DNA-binding</keyword>
<dbReference type="GO" id="GO:0003677">
    <property type="term" value="F:DNA binding"/>
    <property type="evidence" value="ECO:0007669"/>
    <property type="project" value="UniProtKB-KW"/>
</dbReference>
<reference evidence="9" key="2">
    <citation type="journal article" date="2021" name="PeerJ">
        <title>Extensive microbial diversity within the chicken gut microbiome revealed by metagenomics and culture.</title>
        <authorList>
            <person name="Gilroy R."/>
            <person name="Ravi A."/>
            <person name="Getino M."/>
            <person name="Pursley I."/>
            <person name="Horton D.L."/>
            <person name="Alikhan N.F."/>
            <person name="Baker D."/>
            <person name="Gharbi K."/>
            <person name="Hall N."/>
            <person name="Watson M."/>
            <person name="Adriaenssens E.M."/>
            <person name="Foster-Nyarko E."/>
            <person name="Jarju S."/>
            <person name="Secka A."/>
            <person name="Antonio M."/>
            <person name="Oren A."/>
            <person name="Chaudhuri R.R."/>
            <person name="La Ragione R."/>
            <person name="Hildebrand F."/>
            <person name="Pallen M.J."/>
        </authorList>
    </citation>
    <scope>NUCLEOTIDE SEQUENCE</scope>
    <source>
        <strain evidence="9">21143</strain>
    </source>
</reference>
<dbReference type="InterPro" id="IPR014284">
    <property type="entry name" value="RNA_pol_sigma-70_dom"/>
</dbReference>
<dbReference type="InterPro" id="IPR013249">
    <property type="entry name" value="RNA_pol_sigma70_r4_t2"/>
</dbReference>
<keyword evidence="5 6" id="KW-0804">Transcription</keyword>
<dbReference type="InterPro" id="IPR013325">
    <property type="entry name" value="RNA_pol_sigma_r2"/>
</dbReference>
<evidence type="ECO:0000259" key="8">
    <source>
        <dbReference type="Pfam" id="PF08281"/>
    </source>
</evidence>
<feature type="domain" description="RNA polymerase sigma-70 region 2" evidence="7">
    <location>
        <begin position="28"/>
        <end position="93"/>
    </location>
</feature>
<evidence type="ECO:0000256" key="2">
    <source>
        <dbReference type="ARBA" id="ARBA00023015"/>
    </source>
</evidence>
<evidence type="ECO:0000259" key="7">
    <source>
        <dbReference type="Pfam" id="PF04542"/>
    </source>
</evidence>
<dbReference type="InterPro" id="IPR036388">
    <property type="entry name" value="WH-like_DNA-bd_sf"/>
</dbReference>
<dbReference type="Pfam" id="PF04542">
    <property type="entry name" value="Sigma70_r2"/>
    <property type="match status" value="1"/>
</dbReference>
<evidence type="ECO:0000256" key="4">
    <source>
        <dbReference type="ARBA" id="ARBA00023125"/>
    </source>
</evidence>
<dbReference type="Gene3D" id="1.10.10.10">
    <property type="entry name" value="Winged helix-like DNA-binding domain superfamily/Winged helix DNA-binding domain"/>
    <property type="match status" value="1"/>
</dbReference>
<feature type="domain" description="RNA polymerase sigma factor 70 region 4 type 2" evidence="8">
    <location>
        <begin position="124"/>
        <end position="176"/>
    </location>
</feature>
<proteinExistence type="inferred from homology"/>
<evidence type="ECO:0000256" key="6">
    <source>
        <dbReference type="RuleBase" id="RU000716"/>
    </source>
</evidence>
<dbReference type="CDD" id="cd06171">
    <property type="entry name" value="Sigma70_r4"/>
    <property type="match status" value="1"/>
</dbReference>
<dbReference type="InterPro" id="IPR000838">
    <property type="entry name" value="RNA_pol_sigma70_ECF_CS"/>
</dbReference>
<dbReference type="InterPro" id="IPR013324">
    <property type="entry name" value="RNA_pol_sigma_r3/r4-like"/>
</dbReference>
<dbReference type="InterPro" id="IPR007627">
    <property type="entry name" value="RNA_pol_sigma70_r2"/>
</dbReference>
<sequence>MLPEYNEEIIVAQLQDPRRCREAFALVVRHYSQSLYWQIRKMVVSHDDADDLLQNTFLKAWSSISYFRAEARLSTWLYRIAINETLTFLAKQRQQNNIPIDGEDSFLAERLESDEWFDGDEIQRLLQEAILRLPEKQRLIFNMHYFDEMKYEDISRILGTSVGALKASYHHAVKKIEEYLTSAD</sequence>
<dbReference type="PANTHER" id="PTHR43133:SF51">
    <property type="entry name" value="RNA POLYMERASE SIGMA FACTOR"/>
    <property type="match status" value="1"/>
</dbReference>
<evidence type="ECO:0000256" key="5">
    <source>
        <dbReference type="ARBA" id="ARBA00023163"/>
    </source>
</evidence>
<dbReference type="AlphaFoldDB" id="A0A9D1GG24"/>
<dbReference type="NCBIfam" id="TIGR02937">
    <property type="entry name" value="sigma70-ECF"/>
    <property type="match status" value="1"/>
</dbReference>
<evidence type="ECO:0000256" key="3">
    <source>
        <dbReference type="ARBA" id="ARBA00023082"/>
    </source>
</evidence>
<evidence type="ECO:0000313" key="9">
    <source>
        <dbReference type="EMBL" id="HIT39499.1"/>
    </source>
</evidence>
<dbReference type="Gene3D" id="1.10.1740.10">
    <property type="match status" value="1"/>
</dbReference>
<evidence type="ECO:0000256" key="1">
    <source>
        <dbReference type="ARBA" id="ARBA00010641"/>
    </source>
</evidence>
<organism evidence="9 10">
    <name type="scientific">Candidatus Caccoplasma intestinavium</name>
    <dbReference type="NCBI Taxonomy" id="2840716"/>
    <lineage>
        <taxon>Bacteria</taxon>
        <taxon>Pseudomonadati</taxon>
        <taxon>Bacteroidota</taxon>
        <taxon>Bacteroidia</taxon>
        <taxon>Bacteroidales</taxon>
        <taxon>Bacteroidaceae</taxon>
        <taxon>Bacteroidaceae incertae sedis</taxon>
        <taxon>Candidatus Caccoplasma</taxon>
    </lineage>
</organism>
<accession>A0A9D1GG24</accession>
<dbReference type="SUPFAM" id="SSF88659">
    <property type="entry name" value="Sigma3 and sigma4 domains of RNA polymerase sigma factors"/>
    <property type="match status" value="1"/>
</dbReference>
<dbReference type="Proteomes" id="UP000886722">
    <property type="component" value="Unassembled WGS sequence"/>
</dbReference>
<dbReference type="PANTHER" id="PTHR43133">
    <property type="entry name" value="RNA POLYMERASE ECF-TYPE SIGMA FACTO"/>
    <property type="match status" value="1"/>
</dbReference>
<dbReference type="GO" id="GO:0006352">
    <property type="term" value="P:DNA-templated transcription initiation"/>
    <property type="evidence" value="ECO:0007669"/>
    <property type="project" value="InterPro"/>
</dbReference>
<dbReference type="GO" id="GO:0016987">
    <property type="term" value="F:sigma factor activity"/>
    <property type="evidence" value="ECO:0007669"/>
    <property type="project" value="UniProtKB-KW"/>
</dbReference>
<name>A0A9D1GG24_9BACT</name>
<dbReference type="SUPFAM" id="SSF88946">
    <property type="entry name" value="Sigma2 domain of RNA polymerase sigma factors"/>
    <property type="match status" value="1"/>
</dbReference>
<dbReference type="EMBL" id="DVKT01000044">
    <property type="protein sequence ID" value="HIT39499.1"/>
    <property type="molecule type" value="Genomic_DNA"/>
</dbReference>
<reference evidence="9" key="1">
    <citation type="submission" date="2020-10" db="EMBL/GenBank/DDBJ databases">
        <authorList>
            <person name="Gilroy R."/>
        </authorList>
    </citation>
    <scope>NUCLEOTIDE SEQUENCE</scope>
    <source>
        <strain evidence="9">21143</strain>
    </source>
</reference>
<dbReference type="Pfam" id="PF08281">
    <property type="entry name" value="Sigma70_r4_2"/>
    <property type="match status" value="1"/>
</dbReference>
<keyword evidence="3 6" id="KW-0731">Sigma factor</keyword>